<accession>A0A316WFK4</accession>
<dbReference type="Proteomes" id="UP000236182">
    <property type="component" value="Unassembled WGS sequence"/>
</dbReference>
<feature type="transmembrane region" description="Helical" evidence="1">
    <location>
        <begin position="100"/>
        <end position="118"/>
    </location>
</feature>
<evidence type="ECO:0000313" key="2">
    <source>
        <dbReference type="EMBL" id="PWN59153.1"/>
    </source>
</evidence>
<comment type="caution">
    <text evidence="2">The sequence shown here is derived from an EMBL/GenBank/DDBJ whole genome shotgun (WGS) entry which is preliminary data.</text>
</comment>
<keyword evidence="1" id="KW-0472">Membrane</keyword>
<keyword evidence="1" id="KW-0812">Transmembrane</keyword>
<keyword evidence="3" id="KW-1185">Reference proteome</keyword>
<organism evidence="2 3">
    <name type="scientific">Chryseobacterium oncorhynchi</name>
    <dbReference type="NCBI Taxonomy" id="741074"/>
    <lineage>
        <taxon>Bacteria</taxon>
        <taxon>Pseudomonadati</taxon>
        <taxon>Bacteroidota</taxon>
        <taxon>Flavobacteriia</taxon>
        <taxon>Flavobacteriales</taxon>
        <taxon>Weeksellaceae</taxon>
        <taxon>Chryseobacterium group</taxon>
        <taxon>Chryseobacterium</taxon>
    </lineage>
</organism>
<protein>
    <submittedName>
        <fullName evidence="2">Uncharacterized protein</fullName>
    </submittedName>
</protein>
<dbReference type="AlphaFoldDB" id="A0A316WFK4"/>
<proteinExistence type="predicted"/>
<reference evidence="2" key="1">
    <citation type="submission" date="2018-04" db="EMBL/GenBank/DDBJ databases">
        <title>Draft Genome Sequences of Chryseobacterium lactis NCTC11390T isolated from milk, Chryseobacterium oncorhynchi 701B-08T from rainbow trout, and Chryseobacterium viscerum 687B-08T from diseased fish.</title>
        <authorList>
            <person name="Jeong J.-J."/>
            <person name="Lee Y.J."/>
            <person name="Pathiraja D."/>
            <person name="Park B."/>
            <person name="Choi I.-G."/>
            <person name="Kim K.D."/>
        </authorList>
    </citation>
    <scope>NUCLEOTIDE SEQUENCE [LARGE SCALE GENOMIC DNA]</scope>
    <source>
        <strain evidence="2">701B-08</strain>
    </source>
</reference>
<dbReference type="EMBL" id="PPEI02000014">
    <property type="protein sequence ID" value="PWN59153.1"/>
    <property type="molecule type" value="Genomic_DNA"/>
</dbReference>
<dbReference type="RefSeq" id="WP_109624068.1">
    <property type="nucleotide sequence ID" value="NZ_PPEI02000014.1"/>
</dbReference>
<gene>
    <name evidence="2" type="ORF">C1638_021900</name>
</gene>
<evidence type="ECO:0000313" key="3">
    <source>
        <dbReference type="Proteomes" id="UP000236182"/>
    </source>
</evidence>
<evidence type="ECO:0000256" key="1">
    <source>
        <dbReference type="SAM" id="Phobius"/>
    </source>
</evidence>
<keyword evidence="1" id="KW-1133">Transmembrane helix</keyword>
<sequence>MQKYILIQTKYEFIIVDQYDPNFLKADTSFKKGIFNQDQKTLNSTTIDSPGVVYCFKDETGISEEKIAQCKITYASLLKTEEERIKELQIKDAKIEQTNFIIFVVVVIACLLILIGYIKSWETKTEISIYKKSVEISSLKSQSSVNGKFSIGRGFINEEDYYFFLAKDENGYVKCKAPSNITFLIEKDTVPTFTKYYQIRKVTNYEGFFKWKLNEKVEIDTVDYNYTLRNKYNGVLTIPKGTIEENQNYNVL</sequence>
<name>A0A316WFK4_9FLAO</name>